<dbReference type="eggNOG" id="arCOG07327">
    <property type="taxonomic scope" value="Archaea"/>
</dbReference>
<keyword evidence="3" id="KW-1185">Reference proteome</keyword>
<dbReference type="AlphaFoldDB" id="H2C5T8"/>
<dbReference type="STRING" id="671065.MetMK1DRAFT_00019110"/>
<evidence type="ECO:0000313" key="2">
    <source>
        <dbReference type="EMBL" id="EHP69165.1"/>
    </source>
</evidence>
<name>H2C5T8_9CREN</name>
<dbReference type="OrthoDB" id="43780at2157"/>
<feature type="transmembrane region" description="Helical" evidence="1">
    <location>
        <begin position="126"/>
        <end position="143"/>
    </location>
</feature>
<keyword evidence="1" id="KW-0812">Transmembrane</keyword>
<feature type="transmembrane region" description="Helical" evidence="1">
    <location>
        <begin position="93"/>
        <end position="114"/>
    </location>
</feature>
<dbReference type="RefSeq" id="WP_009072914.1">
    <property type="nucleotide sequence ID" value="NZ_JH597768.1"/>
</dbReference>
<proteinExistence type="predicted"/>
<sequence>MKIRGYIGHVRVDDNWRVVEKVNVPDQLVEILKFNVEKGNQEARELGFSKLNGFAMMGSVKSLTFMKNEAIMVETEKADWQELFVHYVYMKGWLALGITLVILSMILYYMAFFTSYLDYFANLPRLYLPTILLIVGLIMIPSSKTKFSYRL</sequence>
<reference evidence="2 3" key="1">
    <citation type="submission" date="2012-01" db="EMBL/GenBank/DDBJ databases">
        <title>Improved High-Quality Draft sequence of Metallosphaera yellowstonensis MK1.</title>
        <authorList>
            <consortium name="US DOE Joint Genome Institute"/>
            <person name="Lucas S."/>
            <person name="Han J."/>
            <person name="Cheng J.-F."/>
            <person name="Goodwin L."/>
            <person name="Pitluck S."/>
            <person name="Peters L."/>
            <person name="Teshima H."/>
            <person name="Detter J.C."/>
            <person name="Han C."/>
            <person name="Tapia R."/>
            <person name="Land M."/>
            <person name="Hauser L."/>
            <person name="Kyrpides N."/>
            <person name="Kozubal M."/>
            <person name="Macur R.E."/>
            <person name="Jay Z."/>
            <person name="Inskeep W."/>
            <person name="Woyke T."/>
        </authorList>
    </citation>
    <scope>NUCLEOTIDE SEQUENCE [LARGE SCALE GENOMIC DNA]</scope>
    <source>
        <strain evidence="2 3">MK1</strain>
    </source>
</reference>
<dbReference type="Proteomes" id="UP000003980">
    <property type="component" value="Unassembled WGS sequence"/>
</dbReference>
<keyword evidence="1" id="KW-1133">Transmembrane helix</keyword>
<evidence type="ECO:0000313" key="3">
    <source>
        <dbReference type="Proteomes" id="UP000003980"/>
    </source>
</evidence>
<evidence type="ECO:0000256" key="1">
    <source>
        <dbReference type="SAM" id="Phobius"/>
    </source>
</evidence>
<organism evidence="2 3">
    <name type="scientific">Metallosphaera yellowstonensis MK1</name>
    <dbReference type="NCBI Taxonomy" id="671065"/>
    <lineage>
        <taxon>Archaea</taxon>
        <taxon>Thermoproteota</taxon>
        <taxon>Thermoprotei</taxon>
        <taxon>Sulfolobales</taxon>
        <taxon>Sulfolobaceae</taxon>
        <taxon>Metallosphaera</taxon>
    </lineage>
</organism>
<gene>
    <name evidence="2" type="ORF">MetMK1DRAFT_00019110</name>
</gene>
<dbReference type="EMBL" id="JH597768">
    <property type="protein sequence ID" value="EHP69165.1"/>
    <property type="molecule type" value="Genomic_DNA"/>
</dbReference>
<dbReference type="HOGENOM" id="CLU_1727271_0_0_2"/>
<protein>
    <submittedName>
        <fullName evidence="2">Uncharacterized protein</fullName>
    </submittedName>
</protein>
<accession>H2C5T8</accession>
<keyword evidence="1" id="KW-0472">Membrane</keyword>